<dbReference type="RefSeq" id="WP_081128901.1">
    <property type="nucleotide sequence ID" value="NZ_LDOS01000002.1"/>
</dbReference>
<dbReference type="Proteomes" id="UP000307749">
    <property type="component" value="Unassembled WGS sequence"/>
</dbReference>
<sequence length="162" mass="18593">MYLTAREISALLPGRFSMLMGLQAESFHRLERLFALRMRAPGIYMSDVGDGMNVHLDLRERHAYTLELELTYAFHDPDTGRRAPEAQIRMYTDAHLAEALHCHPGRGRWDVLNLRAPPPLILRHRLRMASFLSRWLEFLDAHGHAPQTLVAVPAHDPEPLRA</sequence>
<keyword evidence="2" id="KW-1185">Reference proteome</keyword>
<name>A0A4S3KNE2_9GAMM</name>
<proteinExistence type="predicted"/>
<evidence type="ECO:0000313" key="1">
    <source>
        <dbReference type="EMBL" id="THD10356.1"/>
    </source>
</evidence>
<dbReference type="AlphaFoldDB" id="A0A4S3KNE2"/>
<evidence type="ECO:0008006" key="3">
    <source>
        <dbReference type="Google" id="ProtNLM"/>
    </source>
</evidence>
<gene>
    <name evidence="1" type="ORF">B1806_09005</name>
</gene>
<dbReference type="EMBL" id="MWQO01000029">
    <property type="protein sequence ID" value="THD10356.1"/>
    <property type="molecule type" value="Genomic_DNA"/>
</dbReference>
<reference evidence="1 2" key="1">
    <citation type="submission" date="2017-02" db="EMBL/GenBank/DDBJ databases">
        <title>Whole genome sequencing of Metallibacterium scheffleri DSM 24874 (T).</title>
        <authorList>
            <person name="Kumar S."/>
            <person name="Patil P."/>
            <person name="Patil P.B."/>
        </authorList>
    </citation>
    <scope>NUCLEOTIDE SEQUENCE [LARGE SCALE GENOMIC DNA]</scope>
    <source>
        <strain evidence="1 2">DSM 24874</strain>
    </source>
</reference>
<dbReference type="InterPro" id="IPR009659">
    <property type="entry name" value="DUF1249"/>
</dbReference>
<comment type="caution">
    <text evidence="1">The sequence shown here is derived from an EMBL/GenBank/DDBJ whole genome shotgun (WGS) entry which is preliminary data.</text>
</comment>
<dbReference type="PANTHER" id="PTHR38774:SF1">
    <property type="entry name" value="CYTOPLASMIC PROTEIN"/>
    <property type="match status" value="1"/>
</dbReference>
<dbReference type="OrthoDB" id="9793663at2"/>
<dbReference type="PANTHER" id="PTHR38774">
    <property type="entry name" value="CYTOPLASMIC PROTEIN-RELATED"/>
    <property type="match status" value="1"/>
</dbReference>
<protein>
    <recommendedName>
        <fullName evidence="3">DUF1249 domain-containing protein</fullName>
    </recommendedName>
</protein>
<accession>A0A4S3KNE2</accession>
<dbReference type="STRING" id="993689.GCA_002077135_02922"/>
<evidence type="ECO:0000313" key="2">
    <source>
        <dbReference type="Proteomes" id="UP000307749"/>
    </source>
</evidence>
<dbReference type="Pfam" id="PF06853">
    <property type="entry name" value="DUF1249"/>
    <property type="match status" value="1"/>
</dbReference>
<organism evidence="1 2">
    <name type="scientific">Metallibacterium scheffleri</name>
    <dbReference type="NCBI Taxonomy" id="993689"/>
    <lineage>
        <taxon>Bacteria</taxon>
        <taxon>Pseudomonadati</taxon>
        <taxon>Pseudomonadota</taxon>
        <taxon>Gammaproteobacteria</taxon>
        <taxon>Lysobacterales</taxon>
        <taxon>Rhodanobacteraceae</taxon>
        <taxon>Metallibacterium</taxon>
    </lineage>
</organism>